<comment type="caution">
    <text evidence="2">The sequence shown here is derived from an EMBL/GenBank/DDBJ whole genome shotgun (WGS) entry which is preliminary data.</text>
</comment>
<organism evidence="2 3">
    <name type="scientific">Cymbomonas tetramitiformis</name>
    <dbReference type="NCBI Taxonomy" id="36881"/>
    <lineage>
        <taxon>Eukaryota</taxon>
        <taxon>Viridiplantae</taxon>
        <taxon>Chlorophyta</taxon>
        <taxon>Pyramimonadophyceae</taxon>
        <taxon>Pyramimonadales</taxon>
        <taxon>Pyramimonadaceae</taxon>
        <taxon>Cymbomonas</taxon>
    </lineage>
</organism>
<gene>
    <name evidence="2" type="ORF">CYMTET_25178</name>
</gene>
<evidence type="ECO:0000313" key="3">
    <source>
        <dbReference type="Proteomes" id="UP001190700"/>
    </source>
</evidence>
<dbReference type="EMBL" id="LGRX02013380">
    <property type="protein sequence ID" value="KAK3266179.1"/>
    <property type="molecule type" value="Genomic_DNA"/>
</dbReference>
<keyword evidence="1" id="KW-0732">Signal</keyword>
<proteinExistence type="predicted"/>
<feature type="chain" id="PRO_5041974741" evidence="1">
    <location>
        <begin position="17"/>
        <end position="252"/>
    </location>
</feature>
<dbReference type="AlphaFoldDB" id="A0AAE0KZG1"/>
<sequence>MFQFFHPLISFAYVFAAATHTPGGLALQDRRLASSAAGWLGGALSDEAQPCQLNVTHPDYESSKCDAGFRCAPCYDPFSAGAPPPPIDQGPSTEDFYNSFGTSTEGLFQYISPPPPASLGYCASSFDGQCLPCELGDYCPEGSTNPYFWTKYNICPAGSICPNATVELPCQAGWFCPEGSFTYVIEMECPAHGSYCEEGSKELEYCPAGWFCPTPASKNKCPAGKYCRYRSHLCRLLGWNAPSGAATQLANK</sequence>
<reference evidence="2 3" key="1">
    <citation type="journal article" date="2015" name="Genome Biol. Evol.">
        <title>Comparative Genomics of a Bacterivorous Green Alga Reveals Evolutionary Causalities and Consequences of Phago-Mixotrophic Mode of Nutrition.</title>
        <authorList>
            <person name="Burns J.A."/>
            <person name="Paasch A."/>
            <person name="Narechania A."/>
            <person name="Kim E."/>
        </authorList>
    </citation>
    <scope>NUCLEOTIDE SEQUENCE [LARGE SCALE GENOMIC DNA]</scope>
    <source>
        <strain evidence="2 3">PLY_AMNH</strain>
    </source>
</reference>
<keyword evidence="3" id="KW-1185">Reference proteome</keyword>
<evidence type="ECO:0000313" key="2">
    <source>
        <dbReference type="EMBL" id="KAK3266179.1"/>
    </source>
</evidence>
<feature type="signal peptide" evidence="1">
    <location>
        <begin position="1"/>
        <end position="16"/>
    </location>
</feature>
<feature type="non-terminal residue" evidence="2">
    <location>
        <position position="252"/>
    </location>
</feature>
<protein>
    <submittedName>
        <fullName evidence="2">Uncharacterized protein</fullName>
    </submittedName>
</protein>
<name>A0AAE0KZG1_9CHLO</name>
<dbReference type="Proteomes" id="UP001190700">
    <property type="component" value="Unassembled WGS sequence"/>
</dbReference>
<evidence type="ECO:0000256" key="1">
    <source>
        <dbReference type="SAM" id="SignalP"/>
    </source>
</evidence>
<accession>A0AAE0KZG1</accession>